<evidence type="ECO:0008006" key="11">
    <source>
        <dbReference type="Google" id="ProtNLM"/>
    </source>
</evidence>
<dbReference type="Gramene" id="TraesCS2B02G328400.1">
    <property type="protein sequence ID" value="TraesCS2B02G328400.1.cds1"/>
    <property type="gene ID" value="TraesCS2B02G328400"/>
</dbReference>
<dbReference type="OrthoDB" id="1055148at2759"/>
<dbReference type="OMA" id="TRNRHYN"/>
<keyword evidence="5 8" id="KW-0472">Membrane</keyword>
<dbReference type="Gramene" id="TraesPARA_EIv1.0_0537650.1">
    <property type="protein sequence ID" value="TraesPARA_EIv1.0_0537650.1.CDS1"/>
    <property type="gene ID" value="TraesPARA_EIv1.0_0537650"/>
</dbReference>
<dbReference type="PRINTS" id="PR00463">
    <property type="entry name" value="EP450I"/>
</dbReference>
<reference evidence="9" key="1">
    <citation type="submission" date="2018-08" db="EMBL/GenBank/DDBJ databases">
        <authorList>
            <person name="Rossello M."/>
        </authorList>
    </citation>
    <scope>NUCLEOTIDE SEQUENCE [LARGE SCALE GENOMIC DNA]</scope>
    <source>
        <strain evidence="9">cv. Chinese Spring</strain>
    </source>
</reference>
<dbReference type="PANTHER" id="PTHR24298:SF366">
    <property type="entry name" value="OS06G0328900 PROTEIN"/>
    <property type="match status" value="1"/>
</dbReference>
<dbReference type="InterPro" id="IPR051103">
    <property type="entry name" value="Plant_metabolite_P450s"/>
</dbReference>
<evidence type="ECO:0000256" key="4">
    <source>
        <dbReference type="ARBA" id="ARBA00022989"/>
    </source>
</evidence>
<dbReference type="PROSITE" id="PS00086">
    <property type="entry name" value="CYTOCHROME_P450"/>
    <property type="match status" value="1"/>
</dbReference>
<dbReference type="Gramene" id="TraesROB_scaffold_016269_01G000100.1">
    <property type="protein sequence ID" value="TraesROB_scaffold_016269_01G000100.1"/>
    <property type="gene ID" value="TraesROB_scaffold_016269_01G000100"/>
</dbReference>
<dbReference type="InterPro" id="IPR001128">
    <property type="entry name" value="Cyt_P450"/>
</dbReference>
<dbReference type="Gramene" id="TraesMAC2B03G00963240.1">
    <property type="protein sequence ID" value="TraesMAC2B03G00963240.1.CDS1"/>
    <property type="gene ID" value="TraesMAC2B03G00963240"/>
</dbReference>
<keyword evidence="7" id="KW-0503">Monooxygenase</keyword>
<dbReference type="Gramene" id="TraesARI2B03G00980160.2">
    <property type="protein sequence ID" value="TraesARI2B03G00980160.2.CDS1"/>
    <property type="gene ID" value="TraesARI2B03G00980160"/>
</dbReference>
<evidence type="ECO:0000256" key="8">
    <source>
        <dbReference type="SAM" id="Phobius"/>
    </source>
</evidence>
<dbReference type="Gene3D" id="1.10.630.10">
    <property type="entry name" value="Cytochrome P450"/>
    <property type="match status" value="1"/>
</dbReference>
<dbReference type="InterPro" id="IPR036396">
    <property type="entry name" value="Cyt_P450_sf"/>
</dbReference>
<dbReference type="RefSeq" id="XP_044319980.1">
    <property type="nucleotide sequence ID" value="XM_044464045.1"/>
</dbReference>
<comment type="similarity">
    <text evidence="7">Belongs to the cytochrome P450 family.</text>
</comment>
<dbReference type="SUPFAM" id="SSF48264">
    <property type="entry name" value="Cytochrome P450"/>
    <property type="match status" value="1"/>
</dbReference>
<keyword evidence="6 7" id="KW-0408">Iron</keyword>
<dbReference type="Proteomes" id="UP000019116">
    <property type="component" value="Chromosome 2B"/>
</dbReference>
<dbReference type="Gramene" id="TraesJAG2B03G00965110.1">
    <property type="protein sequence ID" value="TraesJAG2B03G00965110.1.CDS1"/>
    <property type="gene ID" value="TraesJAG2B03G00965110"/>
</dbReference>
<reference evidence="9" key="2">
    <citation type="submission" date="2018-10" db="UniProtKB">
        <authorList>
            <consortium name="EnsemblPlants"/>
        </authorList>
    </citation>
    <scope>IDENTIFICATION</scope>
</reference>
<dbReference type="Gramene" id="TraesJAG2B03G00965110.2">
    <property type="protein sequence ID" value="TraesJAG2B03G00965110.2.CDS1"/>
    <property type="gene ID" value="TraesJAG2B03G00965110"/>
</dbReference>
<accession>A0A3B6C7I6</accession>
<proteinExistence type="inferred from homology"/>
<sequence length="503" mass="56392">MGHLIGVLTPLPDCIASLCFLLVAVFILTAHRRRIEHVTGWLRKLAPVTTRVARGTRRGLSIQVTGRAIAHRALVEHSAAFLDRPTGAVPSTILTRDRHHNILSAPYGPYWRAVRRNVAAGVLHPSRLFRLSDTRARVLGDLARDLRSGAPAAESLYFAVYSVLVEMCFGKDVVSKLGDTRLRAMQKFQRDILVALPSFGVLVRYPRMSKLIYPSRWRQLLSLRRQQEESFLPLVAEVKNNRKDKHDASFKTYVESLLDLRIHEDGGRAVADGELVSLISEFLGAGLESTAAALQWTMANLVKRPDLQQKLRIEVDAIGCNQRIIEEAELSRMPYLKAVVLESLRRHPPFPFVVRRMEGKEAAEAVGLTSVPGGGATANFLVGKIARDAVPWSDATEFTPERFMPGGDGEDTDLTCTRELRMMPFGAGRRACLAIVPAMLHLEYFVANLVKEFEWWEADGEDNAVNLTEFRGFFITVMDRPPRASRRGMTLRMHPSVPFVLRR</sequence>
<evidence type="ECO:0000256" key="1">
    <source>
        <dbReference type="ARBA" id="ARBA00004167"/>
    </source>
</evidence>
<evidence type="ECO:0000256" key="3">
    <source>
        <dbReference type="ARBA" id="ARBA00022723"/>
    </source>
</evidence>
<dbReference type="PRINTS" id="PR00385">
    <property type="entry name" value="P450"/>
</dbReference>
<dbReference type="Gramene" id="TraesCAD_scaffold_074362_01G000100.1">
    <property type="protein sequence ID" value="TraesCAD_scaffold_074362_01G000100.1"/>
    <property type="gene ID" value="TraesCAD_scaffold_074362_01G000100"/>
</dbReference>
<keyword evidence="6 7" id="KW-0349">Heme</keyword>
<evidence type="ECO:0000313" key="10">
    <source>
        <dbReference type="Proteomes" id="UP000019116"/>
    </source>
</evidence>
<dbReference type="Gramene" id="TraesCLE_scaffold_064224_01G000100.1">
    <property type="protein sequence ID" value="TraesCLE_scaffold_064224_01G000100.1"/>
    <property type="gene ID" value="TraesCLE_scaffold_064224_01G000100"/>
</dbReference>
<dbReference type="Gramene" id="TraesJUL2B03G00971730.1">
    <property type="protein sequence ID" value="TraesJUL2B03G00971730.1.CDS1"/>
    <property type="gene ID" value="TraesJUL2B03G00971730"/>
</dbReference>
<dbReference type="GeneID" id="123041435"/>
<dbReference type="GO" id="GO:0016705">
    <property type="term" value="F:oxidoreductase activity, acting on paired donors, with incorporation or reduction of molecular oxygen"/>
    <property type="evidence" value="ECO:0007669"/>
    <property type="project" value="InterPro"/>
</dbReference>
<feature type="binding site" description="axial binding residue" evidence="6">
    <location>
        <position position="432"/>
    </location>
    <ligand>
        <name>heme</name>
        <dbReference type="ChEBI" id="CHEBI:30413"/>
    </ligand>
    <ligandPart>
        <name>Fe</name>
        <dbReference type="ChEBI" id="CHEBI:18248"/>
    </ligandPart>
</feature>
<dbReference type="GO" id="GO:0016020">
    <property type="term" value="C:membrane"/>
    <property type="evidence" value="ECO:0007669"/>
    <property type="project" value="UniProtKB-SubCell"/>
</dbReference>
<dbReference type="Gramene" id="TraesCS2B03G0856000.1">
    <property type="protein sequence ID" value="TraesCS2B03G0856000.1.CDS1"/>
    <property type="gene ID" value="TraesCS2B03G0856000"/>
</dbReference>
<dbReference type="Gramene" id="TraesWEE_scaffold_054682_01G000200.1">
    <property type="protein sequence ID" value="TraesWEE_scaffold_054682_01G000200.1"/>
    <property type="gene ID" value="TraesWEE_scaffold_054682_01G000200"/>
</dbReference>
<dbReference type="Pfam" id="PF00067">
    <property type="entry name" value="p450"/>
    <property type="match status" value="1"/>
</dbReference>
<comment type="cofactor">
    <cofactor evidence="6">
        <name>heme</name>
        <dbReference type="ChEBI" id="CHEBI:30413"/>
    </cofactor>
</comment>
<evidence type="ECO:0000256" key="6">
    <source>
        <dbReference type="PIRSR" id="PIRSR602401-1"/>
    </source>
</evidence>
<dbReference type="AlphaFoldDB" id="A0A3B6C7I6"/>
<protein>
    <recommendedName>
        <fullName evidence="11">Cytochrome P450</fullName>
    </recommendedName>
</protein>
<dbReference type="GO" id="GO:0004497">
    <property type="term" value="F:monooxygenase activity"/>
    <property type="evidence" value="ECO:0007669"/>
    <property type="project" value="UniProtKB-KW"/>
</dbReference>
<dbReference type="SMR" id="A0A3B6C7I6"/>
<keyword evidence="3 6" id="KW-0479">Metal-binding</keyword>
<dbReference type="STRING" id="4565.A0A3B6C7I6"/>
<dbReference type="InterPro" id="IPR017972">
    <property type="entry name" value="Cyt_P450_CS"/>
</dbReference>
<evidence type="ECO:0000256" key="5">
    <source>
        <dbReference type="ARBA" id="ARBA00023136"/>
    </source>
</evidence>
<evidence type="ECO:0000256" key="7">
    <source>
        <dbReference type="RuleBase" id="RU000461"/>
    </source>
</evidence>
<dbReference type="PANTHER" id="PTHR24298">
    <property type="entry name" value="FLAVONOID 3'-MONOOXYGENASE-RELATED"/>
    <property type="match status" value="1"/>
</dbReference>
<dbReference type="EnsemblPlants" id="TraesCS2B02G328400.1">
    <property type="protein sequence ID" value="TraesCS2B02G328400.1.cds1"/>
    <property type="gene ID" value="TraesCS2B02G328400"/>
</dbReference>
<evidence type="ECO:0000313" key="9">
    <source>
        <dbReference type="EnsemblPlants" id="TraesCS2B02G328400.1.cds1"/>
    </source>
</evidence>
<dbReference type="Gramene" id="TraesNOR2B03G00979380.1">
    <property type="protein sequence ID" value="TraesNOR2B03G00979380.1.CDS1"/>
    <property type="gene ID" value="TraesNOR2B03G00979380"/>
</dbReference>
<dbReference type="GO" id="GO:0020037">
    <property type="term" value="F:heme binding"/>
    <property type="evidence" value="ECO:0007669"/>
    <property type="project" value="InterPro"/>
</dbReference>
<dbReference type="PaxDb" id="4565-Traes_2BL_DFF454BB8.1"/>
<keyword evidence="2 8" id="KW-0812">Transmembrane</keyword>
<keyword evidence="4 8" id="KW-1133">Transmembrane helix</keyword>
<dbReference type="InterPro" id="IPR002401">
    <property type="entry name" value="Cyt_P450_E_grp-I"/>
</dbReference>
<dbReference type="Gramene" id="TraesARI2B03G00980160.1">
    <property type="protein sequence ID" value="TraesARI2B03G00980160.1.CDS1"/>
    <property type="gene ID" value="TraesARI2B03G00980160"/>
</dbReference>
<keyword evidence="10" id="KW-1185">Reference proteome</keyword>
<evidence type="ECO:0000256" key="2">
    <source>
        <dbReference type="ARBA" id="ARBA00022692"/>
    </source>
</evidence>
<feature type="transmembrane region" description="Helical" evidence="8">
    <location>
        <begin position="6"/>
        <end position="28"/>
    </location>
</feature>
<comment type="subcellular location">
    <subcellularLocation>
        <location evidence="1">Membrane</location>
        <topology evidence="1">Single-pass membrane protein</topology>
    </subcellularLocation>
</comment>
<organism evidence="9">
    <name type="scientific">Triticum aestivum</name>
    <name type="common">Wheat</name>
    <dbReference type="NCBI Taxonomy" id="4565"/>
    <lineage>
        <taxon>Eukaryota</taxon>
        <taxon>Viridiplantae</taxon>
        <taxon>Streptophyta</taxon>
        <taxon>Embryophyta</taxon>
        <taxon>Tracheophyta</taxon>
        <taxon>Spermatophyta</taxon>
        <taxon>Magnoliopsida</taxon>
        <taxon>Liliopsida</taxon>
        <taxon>Poales</taxon>
        <taxon>Poaceae</taxon>
        <taxon>BOP clade</taxon>
        <taxon>Pooideae</taxon>
        <taxon>Triticodae</taxon>
        <taxon>Triticeae</taxon>
        <taxon>Triticinae</taxon>
        <taxon>Triticum</taxon>
    </lineage>
</organism>
<gene>
    <name evidence="9" type="primary">LOC123041435</name>
</gene>
<dbReference type="Gramene" id="TraesKAR2B01G0317340.1">
    <property type="protein sequence ID" value="cds.TraesKAR2B01G0317340.1"/>
    <property type="gene ID" value="TraesKAR2B01G0317340"/>
</dbReference>
<dbReference type="GO" id="GO:0005506">
    <property type="term" value="F:iron ion binding"/>
    <property type="evidence" value="ECO:0007669"/>
    <property type="project" value="InterPro"/>
</dbReference>
<keyword evidence="7" id="KW-0560">Oxidoreductase</keyword>
<name>A0A3B6C7I6_WHEAT</name>